<keyword evidence="2" id="KW-0560">Oxidoreductase</keyword>
<protein>
    <submittedName>
        <fullName evidence="4">Uncharacterized protein</fullName>
    </submittedName>
</protein>
<keyword evidence="5" id="KW-1185">Reference proteome</keyword>
<organism evidence="4 5">
    <name type="scientific">Somion occarium</name>
    <dbReference type="NCBI Taxonomy" id="3059160"/>
    <lineage>
        <taxon>Eukaryota</taxon>
        <taxon>Fungi</taxon>
        <taxon>Dikarya</taxon>
        <taxon>Basidiomycota</taxon>
        <taxon>Agaricomycotina</taxon>
        <taxon>Agaricomycetes</taxon>
        <taxon>Polyporales</taxon>
        <taxon>Cerrenaceae</taxon>
        <taxon>Somion</taxon>
    </lineage>
</organism>
<dbReference type="EMBL" id="OZ037954">
    <property type="protein sequence ID" value="CAL1699309.1"/>
    <property type="molecule type" value="Genomic_DNA"/>
</dbReference>
<dbReference type="SUPFAM" id="SSF51735">
    <property type="entry name" value="NAD(P)-binding Rossmann-fold domains"/>
    <property type="match status" value="1"/>
</dbReference>
<gene>
    <name evidence="4" type="ORF">GFSPODELE1_LOCUS2605</name>
</gene>
<evidence type="ECO:0000256" key="3">
    <source>
        <dbReference type="RuleBase" id="RU000363"/>
    </source>
</evidence>
<dbReference type="PANTHER" id="PTHR43976">
    <property type="entry name" value="SHORT CHAIN DEHYDROGENASE"/>
    <property type="match status" value="1"/>
</dbReference>
<dbReference type="CDD" id="cd05374">
    <property type="entry name" value="17beta-HSD-like_SDR_c"/>
    <property type="match status" value="1"/>
</dbReference>
<sequence>MASRDTTAGELVWLVTGSSSGFGRRLVNSAVARGDKVIATSRSIEGLEDLSSLSNVRVLQLDVTEGPDIIKQKIDAAVTFFGRIDVLVNNAGIAVKASVEEGGSKDFMDQIQTNVIGLLDVTSAVLPHMRARQSGTIVVIGSRSSWFSENQFTGHYSASKAAVRVLGETLAVEVAPFSIRVLIAEPGPFRTEGMLSLPMSTHNNIPEYDEARERTDQQVKWFDGKQPNDPVKAMEILVDVVRGEGRAAGKPWPLYLPLSIEAEEAIRNKCKVLLNVVDEWKDVIRDTRVE</sequence>
<proteinExistence type="inferred from homology"/>
<dbReference type="Gene3D" id="3.40.50.720">
    <property type="entry name" value="NAD(P)-binding Rossmann-like Domain"/>
    <property type="match status" value="1"/>
</dbReference>
<evidence type="ECO:0000256" key="1">
    <source>
        <dbReference type="ARBA" id="ARBA00006484"/>
    </source>
</evidence>
<dbReference type="Pfam" id="PF00106">
    <property type="entry name" value="adh_short"/>
    <property type="match status" value="1"/>
</dbReference>
<dbReference type="PRINTS" id="PR00080">
    <property type="entry name" value="SDRFAMILY"/>
</dbReference>
<dbReference type="PANTHER" id="PTHR43976:SF16">
    <property type="entry name" value="SHORT-CHAIN DEHYDROGENASE_REDUCTASE FAMILY PROTEIN"/>
    <property type="match status" value="1"/>
</dbReference>
<dbReference type="InterPro" id="IPR051911">
    <property type="entry name" value="SDR_oxidoreductase"/>
</dbReference>
<dbReference type="PRINTS" id="PR00081">
    <property type="entry name" value="GDHRDH"/>
</dbReference>
<comment type="similarity">
    <text evidence="1 3">Belongs to the short-chain dehydrogenases/reductases (SDR) family.</text>
</comment>
<reference evidence="5" key="1">
    <citation type="submission" date="2024-04" db="EMBL/GenBank/DDBJ databases">
        <authorList>
            <person name="Shaw F."/>
            <person name="Minotto A."/>
        </authorList>
    </citation>
    <scope>NUCLEOTIDE SEQUENCE [LARGE SCALE GENOMIC DNA]</scope>
</reference>
<evidence type="ECO:0000313" key="4">
    <source>
        <dbReference type="EMBL" id="CAL1699309.1"/>
    </source>
</evidence>
<evidence type="ECO:0000313" key="5">
    <source>
        <dbReference type="Proteomes" id="UP001497453"/>
    </source>
</evidence>
<dbReference type="InterPro" id="IPR036291">
    <property type="entry name" value="NAD(P)-bd_dom_sf"/>
</dbReference>
<dbReference type="Proteomes" id="UP001497453">
    <property type="component" value="Chromosome 11"/>
</dbReference>
<accession>A0ABP1CXT4</accession>
<name>A0ABP1CXT4_9APHY</name>
<dbReference type="InterPro" id="IPR002347">
    <property type="entry name" value="SDR_fam"/>
</dbReference>
<evidence type="ECO:0000256" key="2">
    <source>
        <dbReference type="ARBA" id="ARBA00023002"/>
    </source>
</evidence>